<dbReference type="SMART" id="SM00664">
    <property type="entry name" value="DoH"/>
    <property type="match status" value="1"/>
</dbReference>
<evidence type="ECO:0000313" key="4">
    <source>
        <dbReference type="Proteomes" id="UP001239445"/>
    </source>
</evidence>
<reference evidence="3" key="1">
    <citation type="submission" date="2023-06" db="EMBL/GenBank/DDBJ databases">
        <title>Genome-scale phylogeny and comparative genomics of the fungal order Sordariales.</title>
        <authorList>
            <consortium name="Lawrence Berkeley National Laboratory"/>
            <person name="Hensen N."/>
            <person name="Bonometti L."/>
            <person name="Westerberg I."/>
            <person name="Brannstrom I.O."/>
            <person name="Guillou S."/>
            <person name="Cros-Aarteil S."/>
            <person name="Calhoun S."/>
            <person name="Haridas S."/>
            <person name="Kuo A."/>
            <person name="Mondo S."/>
            <person name="Pangilinan J."/>
            <person name="Riley R."/>
            <person name="Labutti K."/>
            <person name="Andreopoulos B."/>
            <person name="Lipzen A."/>
            <person name="Chen C."/>
            <person name="Yanf M."/>
            <person name="Daum C."/>
            <person name="Ng V."/>
            <person name="Clum A."/>
            <person name="Steindorff A."/>
            <person name="Ohm R."/>
            <person name="Martin F."/>
            <person name="Silar P."/>
            <person name="Natvig D."/>
            <person name="Lalanne C."/>
            <person name="Gautier V."/>
            <person name="Ament-Velasquez S.L."/>
            <person name="Kruys A."/>
            <person name="Hutchinson M.I."/>
            <person name="Powell A.J."/>
            <person name="Barry K."/>
            <person name="Miller A.N."/>
            <person name="Grigoriev I.V."/>
            <person name="Debuchy R."/>
            <person name="Gladieux P."/>
            <person name="Thoren M.H."/>
            <person name="Johannesson H."/>
        </authorList>
    </citation>
    <scope>NUCLEOTIDE SEQUENCE</scope>
    <source>
        <strain evidence="3">PSN4</strain>
    </source>
</reference>
<evidence type="ECO:0000259" key="2">
    <source>
        <dbReference type="SMART" id="SM00664"/>
    </source>
</evidence>
<dbReference type="Proteomes" id="UP001239445">
    <property type="component" value="Unassembled WGS sequence"/>
</dbReference>
<accession>A0AAJ0B6S3</accession>
<dbReference type="Pfam" id="PF16010">
    <property type="entry name" value="CDH-cyt"/>
    <property type="match status" value="1"/>
</dbReference>
<proteinExistence type="predicted"/>
<dbReference type="InterPro" id="IPR005018">
    <property type="entry name" value="DOMON_domain"/>
</dbReference>
<keyword evidence="4" id="KW-1185">Reference proteome</keyword>
<dbReference type="AlphaFoldDB" id="A0AAJ0B6S3"/>
<keyword evidence="1" id="KW-0732">Signal</keyword>
<evidence type="ECO:0000313" key="3">
    <source>
        <dbReference type="EMBL" id="KAK1752754.1"/>
    </source>
</evidence>
<organism evidence="3 4">
    <name type="scientific">Echria macrotheca</name>
    <dbReference type="NCBI Taxonomy" id="438768"/>
    <lineage>
        <taxon>Eukaryota</taxon>
        <taxon>Fungi</taxon>
        <taxon>Dikarya</taxon>
        <taxon>Ascomycota</taxon>
        <taxon>Pezizomycotina</taxon>
        <taxon>Sordariomycetes</taxon>
        <taxon>Sordariomycetidae</taxon>
        <taxon>Sordariales</taxon>
        <taxon>Schizotheciaceae</taxon>
        <taxon>Echria</taxon>
    </lineage>
</organism>
<feature type="chain" id="PRO_5042501993" description="DOMON domain-containing protein" evidence="1">
    <location>
        <begin position="20"/>
        <end position="230"/>
    </location>
</feature>
<dbReference type="PANTHER" id="PTHR47797:SF5">
    <property type="entry name" value="CELLOBIOSE DEHYDROGENASE CYTOCHROME DOMAIN-CONTAINING PROTEIN"/>
    <property type="match status" value="1"/>
</dbReference>
<gene>
    <name evidence="3" type="ORF">QBC47DRAFT_349587</name>
</gene>
<dbReference type="EMBL" id="MU839839">
    <property type="protein sequence ID" value="KAK1752754.1"/>
    <property type="molecule type" value="Genomic_DNA"/>
</dbReference>
<feature type="domain" description="DOMON" evidence="2">
    <location>
        <begin position="92"/>
        <end position="180"/>
    </location>
</feature>
<dbReference type="InterPro" id="IPR015920">
    <property type="entry name" value="Cellobiose_DH-like_cyt"/>
</dbReference>
<evidence type="ECO:0000256" key="1">
    <source>
        <dbReference type="SAM" id="SignalP"/>
    </source>
</evidence>
<name>A0AAJ0B6S3_9PEZI</name>
<protein>
    <recommendedName>
        <fullName evidence="2">DOMON domain-containing protein</fullName>
    </recommendedName>
</protein>
<dbReference type="Gene3D" id="2.60.40.1210">
    <property type="entry name" value="Cellobiose dehydrogenase, cytochrome domain"/>
    <property type="match status" value="1"/>
</dbReference>
<comment type="caution">
    <text evidence="3">The sequence shown here is derived from an EMBL/GenBank/DDBJ whole genome shotgun (WGS) entry which is preliminary data.</text>
</comment>
<sequence length="230" mass="24416">MLSSIATLLPSFFLATTVASPISHDSHHRLQERGTWGESRYCKPNNGLCYLQLTPTGFPNIPTYRIAIPDSASSSSAFDAILETVTPVALGWTGWAWGGTMLNNPLTVVWPNGNSATATVRWATGKTLPQPYSGATFKLLSSSKNSTHWTAEVACTGCTRWGSSGQIRPDSTNSFSWAVGDRGSVSNPSSSSSSFKEHINNGALSTGALTKYGKNTASAFQAHYSSGKGT</sequence>
<dbReference type="PANTHER" id="PTHR47797">
    <property type="entry name" value="DEHYDROGENASE, PUTATIVE (AFU_ORTHOLOGUE AFUA_8G05805)-RELATED"/>
    <property type="match status" value="1"/>
</dbReference>
<dbReference type="CDD" id="cd09630">
    <property type="entry name" value="CDH_like_cytochrome"/>
    <property type="match status" value="1"/>
</dbReference>
<feature type="signal peptide" evidence="1">
    <location>
        <begin position="1"/>
        <end position="19"/>
    </location>
</feature>
<dbReference type="SUPFAM" id="SSF49344">
    <property type="entry name" value="CBD9-like"/>
    <property type="match status" value="1"/>
</dbReference>